<dbReference type="GO" id="GO:0005737">
    <property type="term" value="C:cytoplasm"/>
    <property type="evidence" value="ECO:0007669"/>
    <property type="project" value="TreeGrafter"/>
</dbReference>
<proteinExistence type="predicted"/>
<dbReference type="PANTHER" id="PTHR45953:SF1">
    <property type="entry name" value="IDURONATE 2-SULFATASE"/>
    <property type="match status" value="1"/>
</dbReference>
<reference evidence="4 5" key="1">
    <citation type="submission" date="2020-07" db="EMBL/GenBank/DDBJ databases">
        <title>Vallitalea guaymasensis genome.</title>
        <authorList>
            <person name="Postec A."/>
        </authorList>
    </citation>
    <scope>NUCLEOTIDE SEQUENCE [LARGE SCALE GENOMIC DNA]</scope>
    <source>
        <strain evidence="4 5">Ra1766G1</strain>
    </source>
</reference>
<dbReference type="RefSeq" id="WP_212690843.1">
    <property type="nucleotide sequence ID" value="NZ_CP058561.1"/>
</dbReference>
<accession>A0A8J8MDJ4</accession>
<feature type="domain" description="Sulfatase N-terminal" evidence="3">
    <location>
        <begin position="6"/>
        <end position="348"/>
    </location>
</feature>
<keyword evidence="5" id="KW-1185">Reference proteome</keyword>
<dbReference type="AlphaFoldDB" id="A0A8J8MDJ4"/>
<dbReference type="SUPFAM" id="SSF53649">
    <property type="entry name" value="Alkaline phosphatase-like"/>
    <property type="match status" value="1"/>
</dbReference>
<dbReference type="Gene3D" id="3.40.720.10">
    <property type="entry name" value="Alkaline Phosphatase, subunit A"/>
    <property type="match status" value="1"/>
</dbReference>
<name>A0A8J8MDJ4_9FIRM</name>
<dbReference type="GO" id="GO:0046872">
    <property type="term" value="F:metal ion binding"/>
    <property type="evidence" value="ECO:0007669"/>
    <property type="project" value="UniProtKB-KW"/>
</dbReference>
<organism evidence="4 5">
    <name type="scientific">Vallitalea guaymasensis</name>
    <dbReference type="NCBI Taxonomy" id="1185412"/>
    <lineage>
        <taxon>Bacteria</taxon>
        <taxon>Bacillati</taxon>
        <taxon>Bacillota</taxon>
        <taxon>Clostridia</taxon>
        <taxon>Lachnospirales</taxon>
        <taxon>Vallitaleaceae</taxon>
        <taxon>Vallitalea</taxon>
    </lineage>
</organism>
<evidence type="ECO:0000256" key="1">
    <source>
        <dbReference type="ARBA" id="ARBA00022723"/>
    </source>
</evidence>
<dbReference type="Pfam" id="PF00884">
    <property type="entry name" value="Sulfatase"/>
    <property type="match status" value="1"/>
</dbReference>
<protein>
    <submittedName>
        <fullName evidence="4">Arylsulfatase</fullName>
        <ecNumber evidence="4">3.1.6.1</ecNumber>
    </submittedName>
</protein>
<keyword evidence="1" id="KW-0479">Metal-binding</keyword>
<evidence type="ECO:0000256" key="2">
    <source>
        <dbReference type="ARBA" id="ARBA00022801"/>
    </source>
</evidence>
<keyword evidence="2 4" id="KW-0378">Hydrolase</keyword>
<sequence>MEASRPNFVFIFPDQWRGDCLGKDDNPIIETPYLDALASEGVMFNHAYAAAPSCIPARACLATGQTPSTCGRPGYRDGIPWRYEHTLMKELRDGGYHTMCVGKTHFYPQRVRLGFEELRLYDPQEKLGDVKSDYHRWLEKETNGKVKDPAIEWNNNTWMRYSWEADEYLHPTNWTTDNAIEMLENRDPHRPFFIQIGYHRPHSPYDPPKYYYDLYKDKELPPIPVGDWAKKENSREIEEVDSFRGELPDYLLDRMRRAYYGSITHIDAQIGRLIFWLKKNRLYDNTYIIFCSDHGDLMGDHLSFRKVTPMEGSARIPFIIRTPESKITGKRTLPVTHMDIMPTILEAAKLKIPEEVEGISLLSALEGKDEKTRTFIHGEHSFVSKNMVEGWQFVTDGKEKYIWESYSGKEYFFDLENDPNEMKNIINDEKQHDKIQLWKNLMIDTLKERKEDGLVEDGKLVSGRYAPEVREYLCK</sequence>
<dbReference type="Proteomes" id="UP000677305">
    <property type="component" value="Chromosome"/>
</dbReference>
<dbReference type="InterPro" id="IPR000917">
    <property type="entry name" value="Sulfatase_N"/>
</dbReference>
<evidence type="ECO:0000313" key="5">
    <source>
        <dbReference type="Proteomes" id="UP000677305"/>
    </source>
</evidence>
<dbReference type="EC" id="3.1.6.1" evidence="4"/>
<dbReference type="GO" id="GO:0004065">
    <property type="term" value="F:arylsulfatase activity"/>
    <property type="evidence" value="ECO:0007669"/>
    <property type="project" value="UniProtKB-EC"/>
</dbReference>
<evidence type="ECO:0000313" key="4">
    <source>
        <dbReference type="EMBL" id="QUH30705.1"/>
    </source>
</evidence>
<dbReference type="InterPro" id="IPR017850">
    <property type="entry name" value="Alkaline_phosphatase_core_sf"/>
</dbReference>
<gene>
    <name evidence="4" type="ORF">HYG85_17990</name>
</gene>
<dbReference type="KEGG" id="vgu:HYG85_17990"/>
<dbReference type="EMBL" id="CP058561">
    <property type="protein sequence ID" value="QUH30705.1"/>
    <property type="molecule type" value="Genomic_DNA"/>
</dbReference>
<dbReference type="PANTHER" id="PTHR45953">
    <property type="entry name" value="IDURONATE 2-SULFATASE"/>
    <property type="match status" value="1"/>
</dbReference>
<evidence type="ECO:0000259" key="3">
    <source>
        <dbReference type="Pfam" id="PF00884"/>
    </source>
</evidence>
<dbReference type="NCBIfam" id="NF010322">
    <property type="entry name" value="PRK13759.1"/>
    <property type="match status" value="1"/>
</dbReference>